<dbReference type="Gene3D" id="3.10.290.10">
    <property type="entry name" value="RNA-binding S4 domain"/>
    <property type="match status" value="1"/>
</dbReference>
<feature type="binding site" evidence="7">
    <location>
        <begin position="340"/>
        <end position="345"/>
    </location>
    <ligand>
        <name>ATP</name>
        <dbReference type="ChEBI" id="CHEBI:30616"/>
    </ligand>
</feature>
<dbReference type="PROSITE" id="PS51219">
    <property type="entry name" value="DPCK"/>
    <property type="match status" value="1"/>
</dbReference>
<reference evidence="12 13" key="1">
    <citation type="submission" date="2019-11" db="EMBL/GenBank/DDBJ databases">
        <authorList>
            <person name="Zheng R.K."/>
            <person name="Sun C.M."/>
        </authorList>
    </citation>
    <scope>NUCLEOTIDE SEQUENCE [LARGE SCALE GENOMIC DNA]</scope>
    <source>
        <strain evidence="12 13">SRB007</strain>
    </source>
</reference>
<evidence type="ECO:0000256" key="1">
    <source>
        <dbReference type="ARBA" id="ARBA00009018"/>
    </source>
</evidence>
<name>A0A6I6JKJ1_9BACT</name>
<dbReference type="Pfam" id="PF00849">
    <property type="entry name" value="PseudoU_synth_2"/>
    <property type="match status" value="1"/>
</dbReference>
<dbReference type="PANTHER" id="PTHR21600:SF44">
    <property type="entry name" value="RIBOSOMAL LARGE SUBUNIT PSEUDOURIDINE SYNTHASE D"/>
    <property type="match status" value="1"/>
</dbReference>
<dbReference type="GO" id="GO:0015937">
    <property type="term" value="P:coenzyme A biosynthetic process"/>
    <property type="evidence" value="ECO:0007669"/>
    <property type="project" value="UniProtKB-UniRule"/>
</dbReference>
<comment type="subcellular location">
    <subcellularLocation>
        <location evidence="7">Cytoplasm</location>
    </subcellularLocation>
</comment>
<dbReference type="KEGG" id="psel:GM415_16735"/>
<dbReference type="Pfam" id="PF01121">
    <property type="entry name" value="CoaE"/>
    <property type="match status" value="1"/>
</dbReference>
<organism evidence="12 13">
    <name type="scientific">Pseudodesulfovibrio cashew</name>
    <dbReference type="NCBI Taxonomy" id="2678688"/>
    <lineage>
        <taxon>Bacteria</taxon>
        <taxon>Pseudomonadati</taxon>
        <taxon>Thermodesulfobacteriota</taxon>
        <taxon>Desulfovibrionia</taxon>
        <taxon>Desulfovibrionales</taxon>
        <taxon>Desulfovibrionaceae</taxon>
    </lineage>
</organism>
<dbReference type="Proteomes" id="UP000428328">
    <property type="component" value="Chromosome"/>
</dbReference>
<dbReference type="PROSITE" id="PS01129">
    <property type="entry name" value="PSI_RLU"/>
    <property type="match status" value="1"/>
</dbReference>
<keyword evidence="7" id="KW-0808">Transferase</keyword>
<keyword evidence="7" id="KW-0963">Cytoplasm</keyword>
<gene>
    <name evidence="7" type="primary">coaE</name>
    <name evidence="12" type="ORF">GM415_16735</name>
</gene>
<dbReference type="HAMAP" id="MF_00376">
    <property type="entry name" value="Dephospho_CoA_kinase"/>
    <property type="match status" value="1"/>
</dbReference>
<proteinExistence type="inferred from homology"/>
<dbReference type="CDD" id="cd02022">
    <property type="entry name" value="DPCK"/>
    <property type="match status" value="1"/>
</dbReference>
<evidence type="ECO:0000256" key="4">
    <source>
        <dbReference type="ARBA" id="ARBA00022840"/>
    </source>
</evidence>
<evidence type="ECO:0000313" key="12">
    <source>
        <dbReference type="EMBL" id="QGY41699.1"/>
    </source>
</evidence>
<dbReference type="InterPro" id="IPR006145">
    <property type="entry name" value="PsdUridine_synth_RsuA/RluA"/>
</dbReference>
<dbReference type="CDD" id="cd00165">
    <property type="entry name" value="S4"/>
    <property type="match status" value="1"/>
</dbReference>
<feature type="active site" evidence="8">
    <location>
        <position position="152"/>
    </location>
</feature>
<dbReference type="RefSeq" id="WP_158950199.1">
    <property type="nucleotide sequence ID" value="NZ_CP046400.1"/>
</dbReference>
<dbReference type="GO" id="GO:0000455">
    <property type="term" value="P:enzyme-directed rRNA pseudouridine synthesis"/>
    <property type="evidence" value="ECO:0007669"/>
    <property type="project" value="TreeGrafter"/>
</dbReference>
<evidence type="ECO:0000256" key="6">
    <source>
        <dbReference type="ARBA" id="ARBA00023235"/>
    </source>
</evidence>
<comment type="function">
    <text evidence="7">Catalyzes the phosphorylation of the 3'-hydroxyl group of dephosphocoenzyme A to form coenzyme A.</text>
</comment>
<evidence type="ECO:0000256" key="7">
    <source>
        <dbReference type="HAMAP-Rule" id="MF_00376"/>
    </source>
</evidence>
<comment type="pathway">
    <text evidence="7">Cofactor biosynthesis; coenzyme A biosynthesis; CoA from (R)-pantothenate: step 5/5.</text>
</comment>
<protein>
    <recommendedName>
        <fullName evidence="7">Dephospho-CoA kinase</fullName>
        <ecNumber evidence="7">2.7.1.24</ecNumber>
    </recommendedName>
    <alternativeName>
        <fullName evidence="7">Dephosphocoenzyme A kinase</fullName>
    </alternativeName>
</protein>
<evidence type="ECO:0000256" key="8">
    <source>
        <dbReference type="PIRSR" id="PIRSR606225-1"/>
    </source>
</evidence>
<evidence type="ECO:0000256" key="10">
    <source>
        <dbReference type="SAM" id="MobiDB-lite"/>
    </source>
</evidence>
<keyword evidence="5 7" id="KW-0173">Coenzyme A biosynthesis</keyword>
<dbReference type="Gene3D" id="3.30.2350.10">
    <property type="entry name" value="Pseudouridine synthase"/>
    <property type="match status" value="1"/>
</dbReference>
<dbReference type="InterPro" id="IPR027417">
    <property type="entry name" value="P-loop_NTPase"/>
</dbReference>
<dbReference type="UniPathway" id="UPA00241">
    <property type="reaction ID" value="UER00356"/>
</dbReference>
<dbReference type="EMBL" id="CP046400">
    <property type="protein sequence ID" value="QGY41699.1"/>
    <property type="molecule type" value="Genomic_DNA"/>
</dbReference>
<dbReference type="GO" id="GO:0009982">
    <property type="term" value="F:pseudouridine synthase activity"/>
    <property type="evidence" value="ECO:0007669"/>
    <property type="project" value="InterPro"/>
</dbReference>
<feature type="domain" description="Pseudouridine synthase RsuA/RluA-like" evidence="11">
    <location>
        <begin position="99"/>
        <end position="258"/>
    </location>
</feature>
<dbReference type="SUPFAM" id="SSF55174">
    <property type="entry name" value="Alpha-L RNA-binding motif"/>
    <property type="match status" value="1"/>
</dbReference>
<evidence type="ECO:0000259" key="11">
    <source>
        <dbReference type="Pfam" id="PF00849"/>
    </source>
</evidence>
<dbReference type="CDD" id="cd02869">
    <property type="entry name" value="PseudoU_synth_RluA_like"/>
    <property type="match status" value="1"/>
</dbReference>
<dbReference type="GO" id="GO:0003723">
    <property type="term" value="F:RNA binding"/>
    <property type="evidence" value="ECO:0007669"/>
    <property type="project" value="UniProtKB-KW"/>
</dbReference>
<evidence type="ECO:0000313" key="13">
    <source>
        <dbReference type="Proteomes" id="UP000428328"/>
    </source>
</evidence>
<sequence length="565" mass="61763">MTEEKKTDHWERDAELSDRGVRLDKFWARELADEGVSRGRIKQWIESGLALVDGEIVDKGKHKLSGGESLALGAGDAAPGEDAAQPVSGDLDVVFEDEHVVVVDKAAGLTTHPAPGEPGPTLVNHLLHRCPDMAAERSGMDGQRPGIVHRLDKDTSGLIVAARTEADRLALSSDFAGRRVRKVYLAIVHGKPERGEGSIDAPIGRHPSHKTRMAVHKGGREARSDYRVLWTGPRGLASLVAVRIHTGRTHQIRVHMAHIGHPLLGDAVYGPRENAEWSRREDRLAGLAPRQMLHAFYLSFTHPASGEVITLWRTPPDDFLSLLAGLQRECLRVGIVGMPGSGKSALASALRRENEPVFSADESVASLYGPGGDGASLIAKRFGGEYSREDGSVDKTALFEAMRASDVLRREIMEMVHPMVRHECELFFKANRDAEAAYAEIPLLLEGGWHESGMVDAVAGVSCPAEKRTGELRRIRGLDEETLAVFDSWQWPEGDKLAACDIVLDNCAGLAELEQEASRLRHWAEKRFAERNGAFESWLEALWPRLAVQLADELAGEPGTEEGGA</sequence>
<dbReference type="NCBIfam" id="TIGR00005">
    <property type="entry name" value="rluA_subfam"/>
    <property type="match status" value="1"/>
</dbReference>
<evidence type="ECO:0000256" key="9">
    <source>
        <dbReference type="PROSITE-ProRule" id="PRU00182"/>
    </source>
</evidence>
<dbReference type="EC" id="2.7.1.24" evidence="7"/>
<accession>A0A6I6JKJ1</accession>
<dbReference type="PROSITE" id="PS50889">
    <property type="entry name" value="S4"/>
    <property type="match status" value="1"/>
</dbReference>
<dbReference type="SUPFAM" id="SSF52540">
    <property type="entry name" value="P-loop containing nucleoside triphosphate hydrolases"/>
    <property type="match status" value="1"/>
</dbReference>
<dbReference type="GO" id="GO:0140098">
    <property type="term" value="F:catalytic activity, acting on RNA"/>
    <property type="evidence" value="ECO:0007669"/>
    <property type="project" value="UniProtKB-ARBA"/>
</dbReference>
<dbReference type="InterPro" id="IPR001977">
    <property type="entry name" value="Depp_CoAkinase"/>
</dbReference>
<keyword evidence="3 7" id="KW-0547">Nucleotide-binding</keyword>
<dbReference type="InterPro" id="IPR020103">
    <property type="entry name" value="PsdUridine_synth_cat_dom_sf"/>
</dbReference>
<dbReference type="InterPro" id="IPR006225">
    <property type="entry name" value="PsdUridine_synth_RluC/D"/>
</dbReference>
<dbReference type="Gene3D" id="3.40.50.300">
    <property type="entry name" value="P-loop containing nucleotide triphosphate hydrolases"/>
    <property type="match status" value="1"/>
</dbReference>
<comment type="similarity">
    <text evidence="2">Belongs to the pseudouridine synthase RluA family.</text>
</comment>
<dbReference type="AlphaFoldDB" id="A0A6I6JKJ1"/>
<comment type="similarity">
    <text evidence="1 7">Belongs to the CoaE family.</text>
</comment>
<evidence type="ECO:0000256" key="5">
    <source>
        <dbReference type="ARBA" id="ARBA00022993"/>
    </source>
</evidence>
<dbReference type="GO" id="GO:0005524">
    <property type="term" value="F:ATP binding"/>
    <property type="evidence" value="ECO:0007669"/>
    <property type="project" value="UniProtKB-UniRule"/>
</dbReference>
<feature type="compositionally biased region" description="Basic residues" evidence="10">
    <location>
        <begin position="206"/>
        <end position="217"/>
    </location>
</feature>
<keyword evidence="7 12" id="KW-0418">Kinase</keyword>
<dbReference type="SUPFAM" id="SSF55120">
    <property type="entry name" value="Pseudouridine synthase"/>
    <property type="match status" value="1"/>
</dbReference>
<feature type="region of interest" description="Disordered" evidence="10">
    <location>
        <begin position="196"/>
        <end position="218"/>
    </location>
</feature>
<evidence type="ECO:0000256" key="2">
    <source>
        <dbReference type="ARBA" id="ARBA00010876"/>
    </source>
</evidence>
<dbReference type="InterPro" id="IPR006224">
    <property type="entry name" value="PsdUridine_synth_RluA-like_CS"/>
</dbReference>
<keyword evidence="13" id="KW-1185">Reference proteome</keyword>
<dbReference type="InterPro" id="IPR050188">
    <property type="entry name" value="RluA_PseudoU_synthase"/>
</dbReference>
<dbReference type="GO" id="GO:0004140">
    <property type="term" value="F:dephospho-CoA kinase activity"/>
    <property type="evidence" value="ECO:0007669"/>
    <property type="project" value="UniProtKB-UniRule"/>
</dbReference>
<keyword evidence="4 7" id="KW-0067">ATP-binding</keyword>
<dbReference type="InterPro" id="IPR036986">
    <property type="entry name" value="S4_RNA-bd_sf"/>
</dbReference>
<dbReference type="PANTHER" id="PTHR21600">
    <property type="entry name" value="MITOCHONDRIAL RNA PSEUDOURIDINE SYNTHASE"/>
    <property type="match status" value="1"/>
</dbReference>
<evidence type="ECO:0000256" key="3">
    <source>
        <dbReference type="ARBA" id="ARBA00022741"/>
    </source>
</evidence>
<keyword evidence="6" id="KW-0413">Isomerase</keyword>
<dbReference type="GO" id="GO:0005737">
    <property type="term" value="C:cytoplasm"/>
    <property type="evidence" value="ECO:0007669"/>
    <property type="project" value="UniProtKB-SubCell"/>
</dbReference>
<keyword evidence="9" id="KW-0694">RNA-binding</keyword>
<comment type="catalytic activity">
    <reaction evidence="7">
        <text>3'-dephospho-CoA + ATP = ADP + CoA + H(+)</text>
        <dbReference type="Rhea" id="RHEA:18245"/>
        <dbReference type="ChEBI" id="CHEBI:15378"/>
        <dbReference type="ChEBI" id="CHEBI:30616"/>
        <dbReference type="ChEBI" id="CHEBI:57287"/>
        <dbReference type="ChEBI" id="CHEBI:57328"/>
        <dbReference type="ChEBI" id="CHEBI:456216"/>
        <dbReference type="EC" id="2.7.1.24"/>
    </reaction>
</comment>